<dbReference type="InterPro" id="IPR050194">
    <property type="entry name" value="Glycosyltransferase_grp1"/>
</dbReference>
<gene>
    <name evidence="3" type="ORF">GCM10008106_00410</name>
</gene>
<dbReference type="Pfam" id="PF13439">
    <property type="entry name" value="Glyco_transf_4"/>
    <property type="match status" value="1"/>
</dbReference>
<reference evidence="3" key="1">
    <citation type="journal article" date="2014" name="Int. J. Syst. Evol. Microbiol.">
        <title>Complete genome sequence of Corynebacterium casei LMG S-19264T (=DSM 44701T), isolated from a smear-ripened cheese.</title>
        <authorList>
            <consortium name="US DOE Joint Genome Institute (JGI-PGF)"/>
            <person name="Walter F."/>
            <person name="Albersmeier A."/>
            <person name="Kalinowski J."/>
            <person name="Ruckert C."/>
        </authorList>
    </citation>
    <scope>NUCLEOTIDE SEQUENCE</scope>
    <source>
        <strain evidence="3">KCTC 23224</strain>
    </source>
</reference>
<dbReference type="GO" id="GO:0016757">
    <property type="term" value="F:glycosyltransferase activity"/>
    <property type="evidence" value="ECO:0007669"/>
    <property type="project" value="InterPro"/>
</dbReference>
<accession>A0A8J3CUN1</accession>
<keyword evidence="3" id="KW-0808">Transferase</keyword>
<feature type="domain" description="Glycosyltransferase subfamily 4-like N-terminal" evidence="2">
    <location>
        <begin position="14"/>
        <end position="168"/>
    </location>
</feature>
<dbReference type="Pfam" id="PF00534">
    <property type="entry name" value="Glycos_transf_1"/>
    <property type="match status" value="1"/>
</dbReference>
<dbReference type="RefSeq" id="WP_189578232.1">
    <property type="nucleotide sequence ID" value="NZ_BMYF01000001.1"/>
</dbReference>
<evidence type="ECO:0000259" key="1">
    <source>
        <dbReference type="Pfam" id="PF00534"/>
    </source>
</evidence>
<evidence type="ECO:0000259" key="2">
    <source>
        <dbReference type="Pfam" id="PF13439"/>
    </source>
</evidence>
<dbReference type="CDD" id="cd03801">
    <property type="entry name" value="GT4_PimA-like"/>
    <property type="match status" value="1"/>
</dbReference>
<dbReference type="AlphaFoldDB" id="A0A8J3CUN1"/>
<dbReference type="Gene3D" id="3.40.50.2000">
    <property type="entry name" value="Glycogen Phosphorylase B"/>
    <property type="match status" value="2"/>
</dbReference>
<keyword evidence="4" id="KW-1185">Reference proteome</keyword>
<dbReference type="Proteomes" id="UP000642809">
    <property type="component" value="Unassembled WGS sequence"/>
</dbReference>
<dbReference type="SUPFAM" id="SSF53756">
    <property type="entry name" value="UDP-Glycosyltransferase/glycogen phosphorylase"/>
    <property type="match status" value="1"/>
</dbReference>
<feature type="domain" description="Glycosyl transferase family 1" evidence="1">
    <location>
        <begin position="187"/>
        <end position="325"/>
    </location>
</feature>
<protein>
    <submittedName>
        <fullName evidence="3">Glycosyl transferase family 1</fullName>
    </submittedName>
</protein>
<dbReference type="InterPro" id="IPR028098">
    <property type="entry name" value="Glyco_trans_4-like_N"/>
</dbReference>
<organism evidence="3 4">
    <name type="scientific">Mongoliitalea lutea</name>
    <dbReference type="NCBI Taxonomy" id="849756"/>
    <lineage>
        <taxon>Bacteria</taxon>
        <taxon>Pseudomonadati</taxon>
        <taxon>Bacteroidota</taxon>
        <taxon>Cytophagia</taxon>
        <taxon>Cytophagales</taxon>
        <taxon>Cyclobacteriaceae</taxon>
        <taxon>Mongoliitalea</taxon>
    </lineage>
</organism>
<proteinExistence type="predicted"/>
<dbReference type="EMBL" id="BMYF01000001">
    <property type="protein sequence ID" value="GHB23746.1"/>
    <property type="molecule type" value="Genomic_DNA"/>
</dbReference>
<sequence length="362" mass="40510">MRIVQVITRPQRRGAEIFAVQLAEQLTKLGHEVIVISLFQGSGELLYTGKFIQLNCRNESKLAFEAPKQLAKVLRDFSPEIVQANASHTLRVCVMARFFGKVTYALIYRNANKMSDFIKNSPKKLLYKYFLSQIDGIVSVSNATKSDLLGFFKISKKPCVVITIGIDEKKLRKLSQTLDSFSKITSYLLQLGSLVPEKNPLNMISIFEKSENQSIKLMLVGDGALKNALIEKVNQLNLVQRIHILPNLSNPYTILKHAKALVMPSSIEGLPAVILEAMALRVPVIAYGVGGIPEVLNKQTGYCVQPGNDKAFIQAIHTCLLSDNTPKLDAAQKLVLEHYTIEKIAKQFEGFYMELRSQKTRK</sequence>
<evidence type="ECO:0000313" key="4">
    <source>
        <dbReference type="Proteomes" id="UP000642809"/>
    </source>
</evidence>
<dbReference type="PANTHER" id="PTHR45947">
    <property type="entry name" value="SULFOQUINOVOSYL TRANSFERASE SQD2"/>
    <property type="match status" value="1"/>
</dbReference>
<dbReference type="PANTHER" id="PTHR45947:SF15">
    <property type="entry name" value="TEICHURONIC ACID BIOSYNTHESIS GLYCOSYLTRANSFERASE TUAC-RELATED"/>
    <property type="match status" value="1"/>
</dbReference>
<evidence type="ECO:0000313" key="3">
    <source>
        <dbReference type="EMBL" id="GHB23746.1"/>
    </source>
</evidence>
<dbReference type="InterPro" id="IPR001296">
    <property type="entry name" value="Glyco_trans_1"/>
</dbReference>
<reference evidence="3" key="2">
    <citation type="submission" date="2020-09" db="EMBL/GenBank/DDBJ databases">
        <authorList>
            <person name="Sun Q."/>
            <person name="Kim S."/>
        </authorList>
    </citation>
    <scope>NUCLEOTIDE SEQUENCE</scope>
    <source>
        <strain evidence="3">KCTC 23224</strain>
    </source>
</reference>
<comment type="caution">
    <text evidence="3">The sequence shown here is derived from an EMBL/GenBank/DDBJ whole genome shotgun (WGS) entry which is preliminary data.</text>
</comment>
<name>A0A8J3CUN1_9BACT</name>